<dbReference type="EMBL" id="CGCB01000014">
    <property type="protein sequence ID" value="CFR02668.1"/>
    <property type="molecule type" value="Genomic_DNA"/>
</dbReference>
<feature type="domain" description="Big-1" evidence="3">
    <location>
        <begin position="1042"/>
        <end position="1137"/>
    </location>
</feature>
<protein>
    <submittedName>
        <fullName evidence="4">Invasin</fullName>
    </submittedName>
</protein>
<evidence type="ECO:0000259" key="3">
    <source>
        <dbReference type="PROSITE" id="PS51127"/>
    </source>
</evidence>
<feature type="domain" description="Big-1" evidence="3">
    <location>
        <begin position="2197"/>
        <end position="2293"/>
    </location>
</feature>
<comment type="similarity">
    <text evidence="1">Belongs to the intimin/invasin family.</text>
</comment>
<dbReference type="Pfam" id="PF09134">
    <property type="entry name" value="Invasin_D3"/>
    <property type="match status" value="1"/>
</dbReference>
<feature type="domain" description="Big-1" evidence="3">
    <location>
        <begin position="1777"/>
        <end position="1872"/>
    </location>
</feature>
<organism evidence="4 5">
    <name type="scientific">Yersinia frederiksenii</name>
    <dbReference type="NCBI Taxonomy" id="29484"/>
    <lineage>
        <taxon>Bacteria</taxon>
        <taxon>Pseudomonadati</taxon>
        <taxon>Pseudomonadota</taxon>
        <taxon>Gammaproteobacteria</taxon>
        <taxon>Enterobacterales</taxon>
        <taxon>Yersiniaceae</taxon>
        <taxon>Yersinia</taxon>
    </lineage>
</organism>
<dbReference type="InterPro" id="IPR003344">
    <property type="entry name" value="Big_1_dom"/>
</dbReference>
<dbReference type="PANTHER" id="PTHR39576:SF2">
    <property type="entry name" value="ATTACHING AND EFFACING PROTEIN HOMOLOG-RELATED"/>
    <property type="match status" value="1"/>
</dbReference>
<dbReference type="InterPro" id="IPR051715">
    <property type="entry name" value="Intimin-Invasin_domain"/>
</dbReference>
<sequence length="2404" mass="240981">MNGFYSYKSFMRVVAFNTLLVQLMLPIVIAFSPLISSSVRANELDEQMAKMRSLDILTIPDNTEPKSGEPSHNPLSNNPFYAPSLPSTAPLSTPSSPLTAPDATAEDIKQLPDLGSLQTDINAQSHLPAVNEENVASAATQLWGIMGNENSSRAAESAVSGVASGLASQAAADWLGQYGNARVQINSNGIGNADVLIPLTETQNNLLFGQLGVRYNGERTTNNIGLGARTFTDNWMFGVNTFYDYDLTGKNSRLGVGGEAWTDNLKFSANGYFRLTDWHQSVLADMEDYDERPANGFDVRAEAYLPSHPQLGGRLMYEKYFGKGVALNSGSTSPSDLGDSPSAFTVGVNYTPIPLFTIDMAHKKGQNTNNELQLGLNFNYRFGVPWVDQINRNAVGLMRSLMGSRYDIVDRNYNIVMQYQKQDLIRLTLPETLSAYAISNLQLTGNINSKYGAERVEWSAPALIAAGGALVPLTLESASVTFPPYQQVATANSYQVSAVAYDVRGNRSNTATTTLVVQESPQQISLALNGGSHIAIADGTTLVNYIATVVDTSGPVASPLAGMNIAFNSTVGDVTIPNAVTDNQGKANIAIKSSLAGSGHIRGVLDNGNRAQSPLTFIADSGTAEIANGNLTVTVNNAIANGLDRNAVQVLVTDANGNPVPDEIVNFSVDSGSLANASASTAVDGIARMELTNLVAGTSVVTAMVNGSSASENTTFRPDLTTAEIADADFTVGSGAVANNIATNVVSATVKDAGGNVVPNADVTFTVTGGATFVGTTQNTKVASTDNSGVATAALISRVTGDHAVTATVGTNTTTAKNSNFVADETTAIIAGADFTVDSGAVANNIATNAISATVKDGNGNLVPNVSVTFEVTGGATFVGTTQTTNSVMTDGSGVATAALISQVAGDHAVTATVGTNTTAAKNTTFVADETTAEIGSTDFTVASGAVANNTDTNAVSATVKDGNGNLVPNVSVTFEVTGGATFDGGTGVSKSAITNSSGVAIAQLFSRVAGDHGVTATVGSNTTATKTSTFTPDEASAIIASADFTVASGAIANNIATNAVSATVKDSNGNIVPNVSVTFAVSGGATFEGGTELSKEVITNNLGVATAALISRVAGDHGVTVTVGTNTTAAKTSTFIADETTAEVGSTDFAVASGAIANNAATNAVSATVKDAEGNLVPNVNVTFAVSGGATFDGVTEISKSATTNNAGVATATLVSLVAGDHGVTATVGTNTTAAKTSTFIADETTAEISSADFTVASGAVANNTETNAVSATVKDSNGNTVPNAVVTFAVTGGATFNGGTEVSEEAITNGAGVATAALISRVAGDHAVTATVGTSTTTAKTSTFIADETTAEIGSTDFTVASGAVANNTETNAVSATVKDGNGNIVPNVSVTFVVSGGATFEGGTELTKEVNTNSAGVATALLISRVAGDHAVTATVGTHTTAAKTSTFVADETTAIIASTDFTVASGAVANNMASNAVSAIVKDADGNLVPNVTVTFAVTGGATFDGAAEVNKSVMTNNSGVATAALVSLMAGDHAVTATVGTNTTAAKTSTFIADETSAIIASADFTVASGAVANNIATNEVSATVKDGNGNTVPNVSVTFTVSGGATFEGGADLSKEVITNNLGVATALLISRVAGDHDVTATVGTNTTTAKTSTFIADETTAIIGSTDFTVASGAVANNTETNAVSATVKDGNGNLVPNVNVTFVVSGGATFDGATEVSKSATTNNAGVATATLVSLVAGDHGVTATVGTNTTAAKTSNFIADETTAVIGSTDFTVANGAVANNTATNAISATVKDGNGNTVPNVVVTFAVTGGATFNGGIEVTKEAITNNDGVATAALISLVAGDHAVTATVGTNTTAAKTSNFIADETTAEIGSTDFTVASGAAANNTATNAVSATVKDGNGNLVPNVSVTFVVSGGATFEGGADLSKEVITNNLGVATALLISRVAGDHDVTATVGTNTTTAKTSTFIADETTAIIGSTDFTVASGAVANNIATNAVSATVKDADGNLVPNVTVTFAVTGGATFDGATEISKSAITNNAGVATATLVSLVAGDHGVTATVGTNTTTAKNSTFIADETTAIIGSTDFTVASGAVANNIATNTVSATVKDGNGNLVPNVSVTFVVSGGATFEGGTELTKEVNTNSAGVATALLISRVAGGHDVTATVGTNTTAAKTSTFIADETTAIIGSTDFTVASGAVANNTATNAVSATVKDGNGNLVPNVGVTFVVSGGATFANTAQQTTLIVNTNNDGVATAALVSLIAGDHGVTAKVGTNTTAAKTSNFIAGDISGAKSTFAIDKNIISANGSASLTMTFTARDEHNNLVRGADVKFKVEGISSGITLGPISESQGVYTATLTSTQKGLGNIATYIDDTVLEDMATLSFGVYRSSLEIKVN</sequence>
<comment type="caution">
    <text evidence="4">The sequence shown here is derived from an EMBL/GenBank/DDBJ whole genome shotgun (WGS) entry which is preliminary data.</text>
</comment>
<evidence type="ECO:0000313" key="5">
    <source>
        <dbReference type="Proteomes" id="UP000046784"/>
    </source>
</evidence>
<dbReference type="InterPro" id="IPR015217">
    <property type="entry name" value="Invasin_dom_3"/>
</dbReference>
<name>A0AAI8ZRJ9_YERFR</name>
<dbReference type="SMART" id="SM00155">
    <property type="entry name" value="PLDc"/>
    <property type="match status" value="7"/>
</dbReference>
<dbReference type="PANTHER" id="PTHR39576">
    <property type="entry name" value="ATTACHING AND EFFACING PROTEIN HOMOLOG-RELATED-RELATED"/>
    <property type="match status" value="1"/>
</dbReference>
<dbReference type="SUPFAM" id="SSF49373">
    <property type="entry name" value="Invasin/intimin cell-adhesion fragments"/>
    <property type="match status" value="18"/>
</dbReference>
<dbReference type="Proteomes" id="UP000046784">
    <property type="component" value="Unassembled WGS sequence"/>
</dbReference>
<dbReference type="SMART" id="SM00634">
    <property type="entry name" value="BID_1"/>
    <property type="match status" value="18"/>
</dbReference>
<dbReference type="GO" id="GO:0009279">
    <property type="term" value="C:cell outer membrane"/>
    <property type="evidence" value="ECO:0007669"/>
    <property type="project" value="TreeGrafter"/>
</dbReference>
<dbReference type="InterPro" id="IPR008964">
    <property type="entry name" value="Invasin/intimin_cell_adhesion"/>
</dbReference>
<feature type="domain" description="Big-1" evidence="3">
    <location>
        <begin position="727"/>
        <end position="822"/>
    </location>
</feature>
<dbReference type="RefSeq" id="WP_057644500.1">
    <property type="nucleotide sequence ID" value="NZ_CABMMF010000014.1"/>
</dbReference>
<evidence type="ECO:0000256" key="1">
    <source>
        <dbReference type="ARBA" id="ARBA00010116"/>
    </source>
</evidence>
<evidence type="ECO:0000256" key="2">
    <source>
        <dbReference type="SAM" id="MobiDB-lite"/>
    </source>
</evidence>
<dbReference type="InterPro" id="IPR013783">
    <property type="entry name" value="Ig-like_fold"/>
</dbReference>
<feature type="domain" description="Big-1" evidence="3">
    <location>
        <begin position="2301"/>
        <end position="2393"/>
    </location>
</feature>
<dbReference type="InterPro" id="IPR001736">
    <property type="entry name" value="PLipase_D/transphosphatidylase"/>
</dbReference>
<feature type="domain" description="Big-1" evidence="3">
    <location>
        <begin position="832"/>
        <end position="927"/>
    </location>
</feature>
<dbReference type="Gene3D" id="2.60.40.10">
    <property type="entry name" value="Immunoglobulins"/>
    <property type="match status" value="18"/>
</dbReference>
<feature type="domain" description="Big-1" evidence="3">
    <location>
        <begin position="1987"/>
        <end position="2082"/>
    </location>
</feature>
<feature type="domain" description="Big-1" evidence="3">
    <location>
        <begin position="1147"/>
        <end position="1242"/>
    </location>
</feature>
<dbReference type="GO" id="GO:0003824">
    <property type="term" value="F:catalytic activity"/>
    <property type="evidence" value="ECO:0007669"/>
    <property type="project" value="InterPro"/>
</dbReference>
<dbReference type="Gene3D" id="2.40.160.160">
    <property type="entry name" value="Inverse autotransporter, beta-domain"/>
    <property type="match status" value="1"/>
</dbReference>
<feature type="compositionally biased region" description="Low complexity" evidence="2">
    <location>
        <begin position="82"/>
        <end position="102"/>
    </location>
</feature>
<proteinExistence type="inferred from homology"/>
<dbReference type="InterPro" id="IPR024519">
    <property type="entry name" value="IAT_beta"/>
</dbReference>
<feature type="domain" description="Big-1" evidence="3">
    <location>
        <begin position="1252"/>
        <end position="1347"/>
    </location>
</feature>
<dbReference type="GO" id="GO:0006793">
    <property type="term" value="P:phosphorus metabolic process"/>
    <property type="evidence" value="ECO:0007669"/>
    <property type="project" value="UniProtKB-ARBA"/>
</dbReference>
<feature type="domain" description="Big-1" evidence="3">
    <location>
        <begin position="1357"/>
        <end position="1452"/>
    </location>
</feature>
<dbReference type="PROSITE" id="PS51127">
    <property type="entry name" value="BIG1"/>
    <property type="match status" value="18"/>
</dbReference>
<feature type="domain" description="Big-1" evidence="3">
    <location>
        <begin position="1672"/>
        <end position="1767"/>
    </location>
</feature>
<feature type="domain" description="Big-1" evidence="3">
    <location>
        <begin position="1567"/>
        <end position="1662"/>
    </location>
</feature>
<dbReference type="Pfam" id="PF02369">
    <property type="entry name" value="Big_1"/>
    <property type="match status" value="17"/>
</dbReference>
<accession>A0AAI8ZRJ9</accession>
<feature type="domain" description="Big-1" evidence="3">
    <location>
        <begin position="1882"/>
        <end position="1977"/>
    </location>
</feature>
<reference evidence="4 5" key="1">
    <citation type="submission" date="2015-03" db="EMBL/GenBank/DDBJ databases">
        <authorList>
            <consortium name="Pathogen Informatics"/>
            <person name="Murphy D."/>
        </authorList>
    </citation>
    <scope>NUCLEOTIDE SEQUENCE [LARGE SCALE GENOMIC DNA]</scope>
    <source>
        <strain evidence="4 5">3400/83</strain>
    </source>
</reference>
<feature type="domain" description="Big-1" evidence="3">
    <location>
        <begin position="2092"/>
        <end position="2187"/>
    </location>
</feature>
<feature type="domain" description="Big-1" evidence="3">
    <location>
        <begin position="525"/>
        <end position="618"/>
    </location>
</feature>
<dbReference type="FunFam" id="2.60.40.10:FF:000182">
    <property type="entry name" value="Gamma intimin"/>
    <property type="match status" value="1"/>
</dbReference>
<evidence type="ECO:0000313" key="4">
    <source>
        <dbReference type="EMBL" id="CFR02668.1"/>
    </source>
</evidence>
<feature type="domain" description="Big-1" evidence="3">
    <location>
        <begin position="937"/>
        <end position="1032"/>
    </location>
</feature>
<dbReference type="InterPro" id="IPR038177">
    <property type="entry name" value="IAT_beta_sf"/>
</dbReference>
<feature type="domain" description="Big-1" evidence="3">
    <location>
        <begin position="1462"/>
        <end position="1557"/>
    </location>
</feature>
<dbReference type="Pfam" id="PF11924">
    <property type="entry name" value="IAT_beta"/>
    <property type="match status" value="1"/>
</dbReference>
<feature type="region of interest" description="Disordered" evidence="2">
    <location>
        <begin position="59"/>
        <end position="102"/>
    </location>
</feature>
<feature type="domain" description="Big-1" evidence="3">
    <location>
        <begin position="628"/>
        <end position="717"/>
    </location>
</feature>
<gene>
    <name evidence="4" type="ORF">ERS008524_02389</name>
</gene>